<evidence type="ECO:0000313" key="10">
    <source>
        <dbReference type="Proteomes" id="UP001213504"/>
    </source>
</evidence>
<dbReference type="PROSITE" id="PS51257">
    <property type="entry name" value="PROKAR_LIPOPROTEIN"/>
    <property type="match status" value="1"/>
</dbReference>
<evidence type="ECO:0000256" key="1">
    <source>
        <dbReference type="ARBA" id="ARBA00004196"/>
    </source>
</evidence>
<protein>
    <submittedName>
        <fullName evidence="8">Zinc ABC transporter substrate-binding protein</fullName>
    </submittedName>
</protein>
<name>A0AAX3T978_9ACTN</name>
<dbReference type="InterPro" id="IPR050492">
    <property type="entry name" value="Bact_metal-bind_prot9"/>
</dbReference>
<dbReference type="Proteomes" id="UP001213504">
    <property type="component" value="Chromosome"/>
</dbReference>
<evidence type="ECO:0000256" key="4">
    <source>
        <dbReference type="ARBA" id="ARBA00022729"/>
    </source>
</evidence>
<evidence type="ECO:0000256" key="3">
    <source>
        <dbReference type="ARBA" id="ARBA00022723"/>
    </source>
</evidence>
<reference evidence="7" key="1">
    <citation type="journal article" date="2022" name="Data Brief">
        <title>Draft genome sequence data of Gordonia hongkongensis strain EUFUS-Z928 isolated from the octocoral Eunicea fusca.</title>
        <authorList>
            <person name="Sanchez-Suarez J."/>
            <person name="Diaz L."/>
            <person name="Melo-Bolivar J."/>
            <person name="Villamil L."/>
        </authorList>
    </citation>
    <scope>NUCLEOTIDE SEQUENCE</scope>
    <source>
        <strain evidence="7">EUFUS-Z928</strain>
    </source>
</reference>
<reference evidence="8" key="3">
    <citation type="submission" date="2023-04" db="EMBL/GenBank/DDBJ databases">
        <title>Complete genome sequence of a phthalic acid esters degrading bacterial strain.</title>
        <authorList>
            <person name="Weng L."/>
            <person name="Jia Y."/>
            <person name="Ren L."/>
        </authorList>
    </citation>
    <scope>NUCLEOTIDE SEQUENCE</scope>
    <source>
        <strain evidence="8">RL-LY01</strain>
    </source>
</reference>
<evidence type="ECO:0000256" key="2">
    <source>
        <dbReference type="ARBA" id="ARBA00022448"/>
    </source>
</evidence>
<feature type="chain" id="PRO_5043668399" evidence="6">
    <location>
        <begin position="21"/>
        <end position="328"/>
    </location>
</feature>
<evidence type="ECO:0000313" key="7">
    <source>
        <dbReference type="EMBL" id="MDF6099614.1"/>
    </source>
</evidence>
<evidence type="ECO:0000256" key="5">
    <source>
        <dbReference type="SAM" id="MobiDB-lite"/>
    </source>
</evidence>
<keyword evidence="9" id="KW-1185">Reference proteome</keyword>
<keyword evidence="4 6" id="KW-0732">Signal</keyword>
<comment type="subcellular location">
    <subcellularLocation>
        <location evidence="1">Cell envelope</location>
    </subcellularLocation>
</comment>
<evidence type="ECO:0000313" key="9">
    <source>
        <dbReference type="Proteomes" id="UP001152308"/>
    </source>
</evidence>
<reference evidence="7" key="2">
    <citation type="submission" date="2022-01" db="EMBL/GenBank/DDBJ databases">
        <authorList>
            <person name="Sanchez-Suarez J."/>
            <person name="Villamil L."/>
            <person name="Diaz L.E."/>
        </authorList>
    </citation>
    <scope>NUCLEOTIDE SEQUENCE</scope>
    <source>
        <strain evidence="7">EUFUS-Z928</strain>
    </source>
</reference>
<keyword evidence="3" id="KW-0479">Metal-binding</keyword>
<dbReference type="Pfam" id="PF01297">
    <property type="entry name" value="ZnuA"/>
    <property type="match status" value="1"/>
</dbReference>
<dbReference type="GO" id="GO:0030001">
    <property type="term" value="P:metal ion transport"/>
    <property type="evidence" value="ECO:0007669"/>
    <property type="project" value="InterPro"/>
</dbReference>
<dbReference type="PANTHER" id="PTHR42953:SF1">
    <property type="entry name" value="METAL-BINDING PROTEIN HI_0362-RELATED"/>
    <property type="match status" value="1"/>
</dbReference>
<organism evidence="8 10">
    <name type="scientific">Gordonia hongkongensis</name>
    <dbReference type="NCBI Taxonomy" id="1701090"/>
    <lineage>
        <taxon>Bacteria</taxon>
        <taxon>Bacillati</taxon>
        <taxon>Actinomycetota</taxon>
        <taxon>Actinomycetes</taxon>
        <taxon>Mycobacteriales</taxon>
        <taxon>Gordoniaceae</taxon>
        <taxon>Gordonia</taxon>
    </lineage>
</organism>
<evidence type="ECO:0000313" key="8">
    <source>
        <dbReference type="EMBL" id="WFP25761.1"/>
    </source>
</evidence>
<dbReference type="Gene3D" id="3.40.50.1980">
    <property type="entry name" value="Nitrogenase molybdenum iron protein domain"/>
    <property type="match status" value="1"/>
</dbReference>
<dbReference type="RefSeq" id="WP_137809735.1">
    <property type="nucleotide sequence ID" value="NZ_CP121270.1"/>
</dbReference>
<keyword evidence="2" id="KW-0813">Transport</keyword>
<feature type="region of interest" description="Disordered" evidence="5">
    <location>
        <begin position="121"/>
        <end position="150"/>
    </location>
</feature>
<dbReference type="SUPFAM" id="SSF53807">
    <property type="entry name" value="Helical backbone' metal receptor"/>
    <property type="match status" value="1"/>
</dbReference>
<dbReference type="AlphaFoldDB" id="A0AAX3T978"/>
<sequence length="328" mass="33754">MKKSLLATAGVLSAAALVLSACSSDSGGTDGPPTVVASTNVWGSVAAAVAGDNAEVTALYTNADGDPHEFEPSAADTATIADADILVFNGGHYDSYMEEAAANSDATAVDAYALLGSDKHADEAGGEHADHGDEHASGDHSDGAHDHAHGDQNEHVFYDLPVVAQVADRVADALAEKDPGNAETYRANAETFTTGIDGLRAKLTTIREQHADTEVAQTEPLAGYMLTEAGLVDIAPAGFTQAVEEGQSPAAADRAALQDILADRRAKVLIYNTQAVDPVTQAMLDVARSAGVPVVEFTETLPDGVTDYVVWQGAQIDDLTAALGSGPN</sequence>
<gene>
    <name evidence="7" type="ORF">L2299_00945</name>
    <name evidence="8" type="ORF">P9A14_04380</name>
</gene>
<dbReference type="EMBL" id="CP121270">
    <property type="protein sequence ID" value="WFP25761.1"/>
    <property type="molecule type" value="Genomic_DNA"/>
</dbReference>
<dbReference type="EMBL" id="JAKJLQ010000001">
    <property type="protein sequence ID" value="MDF6099614.1"/>
    <property type="molecule type" value="Genomic_DNA"/>
</dbReference>
<dbReference type="InterPro" id="IPR006127">
    <property type="entry name" value="ZnuA-like"/>
</dbReference>
<dbReference type="GO" id="GO:0030313">
    <property type="term" value="C:cell envelope"/>
    <property type="evidence" value="ECO:0007669"/>
    <property type="project" value="UniProtKB-SubCell"/>
</dbReference>
<dbReference type="Proteomes" id="UP001152308">
    <property type="component" value="Unassembled WGS sequence"/>
</dbReference>
<dbReference type="PANTHER" id="PTHR42953">
    <property type="entry name" value="HIGH-AFFINITY ZINC UPTAKE SYSTEM PROTEIN ZNUA-RELATED"/>
    <property type="match status" value="1"/>
</dbReference>
<evidence type="ECO:0000256" key="6">
    <source>
        <dbReference type="SAM" id="SignalP"/>
    </source>
</evidence>
<accession>A0AAX3T978</accession>
<feature type="signal peptide" evidence="6">
    <location>
        <begin position="1"/>
        <end position="20"/>
    </location>
</feature>
<dbReference type="GO" id="GO:0046872">
    <property type="term" value="F:metal ion binding"/>
    <property type="evidence" value="ECO:0007669"/>
    <property type="project" value="UniProtKB-KW"/>
</dbReference>
<proteinExistence type="predicted"/>